<dbReference type="Gramene" id="KVH89446">
    <property type="protein sequence ID" value="KVH89446"/>
    <property type="gene ID" value="Ccrd_008556"/>
</dbReference>
<dbReference type="Proteomes" id="UP000243975">
    <property type="component" value="Unassembled WGS sequence"/>
</dbReference>
<dbReference type="PANTHER" id="PTHR34287">
    <property type="entry name" value="OS06G0551500 PROTEIN-RELATED"/>
    <property type="match status" value="1"/>
</dbReference>
<keyword evidence="2" id="KW-1185">Reference proteome</keyword>
<evidence type="ECO:0000313" key="2">
    <source>
        <dbReference type="Proteomes" id="UP000243975"/>
    </source>
</evidence>
<name>A0A103XEW8_CYNCS</name>
<reference evidence="1 2" key="1">
    <citation type="journal article" date="2016" name="Sci. Rep.">
        <title>The genome sequence of the outbreeding globe artichoke constructed de novo incorporating a phase-aware low-pass sequencing strategy of F1 progeny.</title>
        <authorList>
            <person name="Scaglione D."/>
            <person name="Reyes-Chin-Wo S."/>
            <person name="Acquadro A."/>
            <person name="Froenicke L."/>
            <person name="Portis E."/>
            <person name="Beitel C."/>
            <person name="Tirone M."/>
            <person name="Mauro R."/>
            <person name="Lo Monaco A."/>
            <person name="Mauromicale G."/>
            <person name="Faccioli P."/>
            <person name="Cattivelli L."/>
            <person name="Rieseberg L."/>
            <person name="Michelmore R."/>
            <person name="Lanteri S."/>
        </authorList>
    </citation>
    <scope>NUCLEOTIDE SEQUENCE [LARGE SCALE GENOMIC DNA]</scope>
    <source>
        <strain evidence="1">2C</strain>
    </source>
</reference>
<sequence>MSPPLIPTIEMSDNIIIPSSPPRPPSPFKVQLVSGSTSERLLVKFADVSEFGFDYSQSGLWSPPVRRTVFLSSPGKILTPDQMLQKLESMARQRRRYTYCLNALLCSPKR</sequence>
<accession>A0A103XEW8</accession>
<gene>
    <name evidence="1" type="ORF">Ccrd_008556</name>
</gene>
<dbReference type="STRING" id="59895.A0A103XEW8"/>
<dbReference type="OrthoDB" id="686565at2759"/>
<proteinExistence type="predicted"/>
<dbReference type="AlphaFoldDB" id="A0A103XEW8"/>
<organism evidence="1 2">
    <name type="scientific">Cynara cardunculus var. scolymus</name>
    <name type="common">Globe artichoke</name>
    <name type="synonym">Cynara scolymus</name>
    <dbReference type="NCBI Taxonomy" id="59895"/>
    <lineage>
        <taxon>Eukaryota</taxon>
        <taxon>Viridiplantae</taxon>
        <taxon>Streptophyta</taxon>
        <taxon>Embryophyta</taxon>
        <taxon>Tracheophyta</taxon>
        <taxon>Spermatophyta</taxon>
        <taxon>Magnoliopsida</taxon>
        <taxon>eudicotyledons</taxon>
        <taxon>Gunneridae</taxon>
        <taxon>Pentapetalae</taxon>
        <taxon>asterids</taxon>
        <taxon>campanulids</taxon>
        <taxon>Asterales</taxon>
        <taxon>Asteraceae</taxon>
        <taxon>Carduoideae</taxon>
        <taxon>Cardueae</taxon>
        <taxon>Carduinae</taxon>
        <taxon>Cynara</taxon>
    </lineage>
</organism>
<evidence type="ECO:0000313" key="1">
    <source>
        <dbReference type="EMBL" id="KVH89446.1"/>
    </source>
</evidence>
<dbReference type="OMA" id="ACLCSPK"/>
<dbReference type="EMBL" id="LEKV01005210">
    <property type="protein sequence ID" value="KVH89446.1"/>
    <property type="molecule type" value="Genomic_DNA"/>
</dbReference>
<dbReference type="PANTHER" id="PTHR34287:SF2">
    <property type="match status" value="1"/>
</dbReference>
<protein>
    <submittedName>
        <fullName evidence="1">Uncharacterized protein</fullName>
    </submittedName>
</protein>
<comment type="caution">
    <text evidence="1">The sequence shown here is derived from an EMBL/GenBank/DDBJ whole genome shotgun (WGS) entry which is preliminary data.</text>
</comment>